<dbReference type="InterPro" id="IPR050278">
    <property type="entry name" value="Serine_Prot_S9B/DPPIV"/>
</dbReference>
<dbReference type="GO" id="GO:0008239">
    <property type="term" value="F:dipeptidyl-peptidase activity"/>
    <property type="evidence" value="ECO:0007669"/>
    <property type="project" value="UniProtKB-EC"/>
</dbReference>
<protein>
    <submittedName>
        <fullName evidence="3">Dipeptidyl-peptidase-4</fullName>
        <ecNumber evidence="3">3.4.14.5</ecNumber>
    </submittedName>
</protein>
<evidence type="ECO:0000313" key="3">
    <source>
        <dbReference type="EMBL" id="MBE1490701.1"/>
    </source>
</evidence>
<keyword evidence="3" id="KW-0378">Hydrolase</keyword>
<dbReference type="Gene3D" id="2.140.10.30">
    <property type="entry name" value="Dipeptidylpeptidase IV, N-terminal domain"/>
    <property type="match status" value="1"/>
</dbReference>
<dbReference type="SUPFAM" id="SSF53474">
    <property type="entry name" value="alpha/beta-Hydrolases"/>
    <property type="match status" value="1"/>
</dbReference>
<dbReference type="PANTHER" id="PTHR11731">
    <property type="entry name" value="PROTEASE FAMILY S9B,C DIPEPTIDYL-PEPTIDASE IV-RELATED"/>
    <property type="match status" value="1"/>
</dbReference>
<proteinExistence type="predicted"/>
<dbReference type="AlphaFoldDB" id="A0A927MCP5"/>
<dbReference type="Pfam" id="PF00326">
    <property type="entry name" value="Peptidase_S9"/>
    <property type="match status" value="1"/>
</dbReference>
<name>A0A927MCP5_9ACTN</name>
<dbReference type="Pfam" id="PF00930">
    <property type="entry name" value="DPPIV_N"/>
    <property type="match status" value="1"/>
</dbReference>
<dbReference type="EMBL" id="JADBEB010000001">
    <property type="protein sequence ID" value="MBE1490701.1"/>
    <property type="molecule type" value="Genomic_DNA"/>
</dbReference>
<organism evidence="3 4">
    <name type="scientific">Plantactinospora soyae</name>
    <dbReference type="NCBI Taxonomy" id="1544732"/>
    <lineage>
        <taxon>Bacteria</taxon>
        <taxon>Bacillati</taxon>
        <taxon>Actinomycetota</taxon>
        <taxon>Actinomycetes</taxon>
        <taxon>Micromonosporales</taxon>
        <taxon>Micromonosporaceae</taxon>
        <taxon>Plantactinospora</taxon>
    </lineage>
</organism>
<evidence type="ECO:0000259" key="2">
    <source>
        <dbReference type="Pfam" id="PF00930"/>
    </source>
</evidence>
<feature type="domain" description="Peptidase S9 prolyl oligopeptidase catalytic" evidence="1">
    <location>
        <begin position="488"/>
        <end position="686"/>
    </location>
</feature>
<dbReference type="PANTHER" id="PTHR11731:SF193">
    <property type="entry name" value="DIPEPTIDYL PEPTIDASE 9"/>
    <property type="match status" value="1"/>
</dbReference>
<dbReference type="InterPro" id="IPR029058">
    <property type="entry name" value="AB_hydrolase_fold"/>
</dbReference>
<dbReference type="InterPro" id="IPR002469">
    <property type="entry name" value="Peptidase_S9B_N"/>
</dbReference>
<dbReference type="InterPro" id="IPR001375">
    <property type="entry name" value="Peptidase_S9_cat"/>
</dbReference>
<reference evidence="3" key="1">
    <citation type="submission" date="2020-10" db="EMBL/GenBank/DDBJ databases">
        <title>Sequencing the genomes of 1000 actinobacteria strains.</title>
        <authorList>
            <person name="Klenk H.-P."/>
        </authorList>
    </citation>
    <scope>NUCLEOTIDE SEQUENCE</scope>
    <source>
        <strain evidence="3">DSM 46832</strain>
    </source>
</reference>
<keyword evidence="4" id="KW-1185">Reference proteome</keyword>
<dbReference type="Proteomes" id="UP000649753">
    <property type="component" value="Unassembled WGS sequence"/>
</dbReference>
<sequence length="696" mass="75363">MSFPQLRARTRNFTLGLPQRFQIRGDGRQVLFTRTRAGDDPVACLWAYDVAARRERLLLDPRELALDDSDLPAAERRRRERARQLGGGITEYSCGADQSIVAVALGGGLVVLDTATGVTRTLVSASGVVDPRPDPTARLIGYVSGGGLHVVDVEGADVRTLAVPEATQVGYGLAEHVAAESMHRRRGWWWAPDGQRLVAARVDESRVQEWHVADLADPTAAPLTMRYPAAGTANADVSLIVLGIDGSRVDVDWDRSEFEYLAAVSWDRNGLTIAVQNRAQTCVRVLRVDPDTGASRVEHEQTDPAWVSLVPGVPARTTDGALVWTADIEDTRHLLVDGEPVTPSGLQVHEVLDVDGNTVLFAGSTDPTERQVWTWSAGAGLSQLTTAGVHSGHRAGGTTVLVSRSLDSPDAQISVRPADGSPARLTSDARTPPLTPRVDLFEAGSLRLRTAVLLPTGYRPDDGPLPVLMDPYGGPAAQRVLAAQSMFLTPQWFADQGFAVVIVDGRGTPGRGPRWERLVHGNRGTAPLDDQVDGLREAARRHPELDLTRVGIRGWSYGGYLAALAVLRRPDVFHAAIAGAAVVDQRLYDTHWQERFLGHPDDNPEAYDRNSLMRYAPELRRPLLLIHGLLDDNVHPAHMLRLSAKLLAAGRPHNVLPLPSGTHMVGEDVAAHLLEAQVQFLRTALGGDATARIPGE</sequence>
<dbReference type="GO" id="GO:0006508">
    <property type="term" value="P:proteolysis"/>
    <property type="evidence" value="ECO:0007669"/>
    <property type="project" value="InterPro"/>
</dbReference>
<dbReference type="RefSeq" id="WP_192769939.1">
    <property type="nucleotide sequence ID" value="NZ_JADBEB010000001.1"/>
</dbReference>
<dbReference type="Gene3D" id="3.40.50.1820">
    <property type="entry name" value="alpha/beta hydrolase"/>
    <property type="match status" value="1"/>
</dbReference>
<gene>
    <name evidence="3" type="ORF">H4W31_006339</name>
</gene>
<dbReference type="GO" id="GO:0008236">
    <property type="term" value="F:serine-type peptidase activity"/>
    <property type="evidence" value="ECO:0007669"/>
    <property type="project" value="InterPro"/>
</dbReference>
<feature type="domain" description="Dipeptidylpeptidase IV N-terminal" evidence="2">
    <location>
        <begin position="108"/>
        <end position="378"/>
    </location>
</feature>
<dbReference type="EC" id="3.4.14.5" evidence="3"/>
<evidence type="ECO:0000259" key="1">
    <source>
        <dbReference type="Pfam" id="PF00326"/>
    </source>
</evidence>
<accession>A0A927MCP5</accession>
<dbReference type="SUPFAM" id="SSF82171">
    <property type="entry name" value="DPP6 N-terminal domain-like"/>
    <property type="match status" value="1"/>
</dbReference>
<evidence type="ECO:0000313" key="4">
    <source>
        <dbReference type="Proteomes" id="UP000649753"/>
    </source>
</evidence>
<comment type="caution">
    <text evidence="3">The sequence shown here is derived from an EMBL/GenBank/DDBJ whole genome shotgun (WGS) entry which is preliminary data.</text>
</comment>